<dbReference type="Gene3D" id="3.30.70.100">
    <property type="match status" value="2"/>
</dbReference>
<dbReference type="InterPro" id="IPR011008">
    <property type="entry name" value="Dimeric_a/b-barrel"/>
</dbReference>
<accession>A0A8J3GF94</accession>
<feature type="transmembrane region" description="Helical" evidence="1">
    <location>
        <begin position="220"/>
        <end position="242"/>
    </location>
</feature>
<reference evidence="3" key="1">
    <citation type="journal article" date="2014" name="Int. J. Syst. Evol. Microbiol.">
        <title>Complete genome sequence of Corynebacterium casei LMG S-19264T (=DSM 44701T), isolated from a smear-ripened cheese.</title>
        <authorList>
            <consortium name="US DOE Joint Genome Institute (JGI-PGF)"/>
            <person name="Walter F."/>
            <person name="Albersmeier A."/>
            <person name="Kalinowski J."/>
            <person name="Ruckert C."/>
        </authorList>
    </citation>
    <scope>NUCLEOTIDE SEQUENCE</scope>
    <source>
        <strain evidence="3">KCTC 12870</strain>
    </source>
</reference>
<dbReference type="PANTHER" id="PTHR40057:SF1">
    <property type="entry name" value="SLR1162 PROTEIN"/>
    <property type="match status" value="1"/>
</dbReference>
<keyword evidence="1" id="KW-0472">Membrane</keyword>
<feature type="transmembrane region" description="Helical" evidence="1">
    <location>
        <begin position="254"/>
        <end position="274"/>
    </location>
</feature>
<gene>
    <name evidence="3" type="ORF">GCM10007047_28630</name>
</gene>
<keyword evidence="1" id="KW-1133">Transmembrane helix</keyword>
<dbReference type="Proteomes" id="UP000642829">
    <property type="component" value="Unassembled WGS sequence"/>
</dbReference>
<dbReference type="SUPFAM" id="SSF54909">
    <property type="entry name" value="Dimeric alpha+beta barrel"/>
    <property type="match status" value="2"/>
</dbReference>
<reference evidence="3" key="2">
    <citation type="submission" date="2020-09" db="EMBL/GenBank/DDBJ databases">
        <authorList>
            <person name="Sun Q."/>
            <person name="Kim S."/>
        </authorList>
    </citation>
    <scope>NUCLEOTIDE SEQUENCE</scope>
    <source>
        <strain evidence="3">KCTC 12870</strain>
    </source>
</reference>
<dbReference type="PANTHER" id="PTHR40057">
    <property type="entry name" value="SLR1162 PROTEIN"/>
    <property type="match status" value="1"/>
</dbReference>
<evidence type="ECO:0000259" key="2">
    <source>
        <dbReference type="Pfam" id="PF03992"/>
    </source>
</evidence>
<organism evidence="3 4">
    <name type="scientific">Cerasicoccus arenae</name>
    <dbReference type="NCBI Taxonomy" id="424488"/>
    <lineage>
        <taxon>Bacteria</taxon>
        <taxon>Pseudomonadati</taxon>
        <taxon>Verrucomicrobiota</taxon>
        <taxon>Opitutia</taxon>
        <taxon>Puniceicoccales</taxon>
        <taxon>Cerasicoccaceae</taxon>
        <taxon>Cerasicoccus</taxon>
    </lineage>
</organism>
<dbReference type="GO" id="GO:0004497">
    <property type="term" value="F:monooxygenase activity"/>
    <property type="evidence" value="ECO:0007669"/>
    <property type="project" value="UniProtKB-KW"/>
</dbReference>
<dbReference type="AlphaFoldDB" id="A0A8J3GF94"/>
<dbReference type="EMBL" id="BMXG01000021">
    <property type="protein sequence ID" value="GHC09602.1"/>
    <property type="molecule type" value="Genomic_DNA"/>
</dbReference>
<name>A0A8J3GF94_9BACT</name>
<protein>
    <submittedName>
        <fullName evidence="3">Antibiotic biosynthesis monooxygenase</fullName>
    </submittedName>
</protein>
<evidence type="ECO:0000313" key="3">
    <source>
        <dbReference type="EMBL" id="GHC09602.1"/>
    </source>
</evidence>
<dbReference type="InterPro" id="IPR007138">
    <property type="entry name" value="ABM_dom"/>
</dbReference>
<evidence type="ECO:0000313" key="4">
    <source>
        <dbReference type="Proteomes" id="UP000642829"/>
    </source>
</evidence>
<sequence length="315" mass="35712">MTAPQTAQPATVIISQVVPEDKWAEFEEMQHELNLRVQHFAGFIGTEVLKPKKGVQEEWVVIFRFDNPENLQDWLASRQRTQLINELLPEGCEQARMQIIAEAPRAQHVTAVFSHRIKAGKEDSYRAWRVKILEAQKQFQGFVGQESFDPVEGLTQEWVDIARFQSTEAVDEWLKSPLRVKLLEELQPMLDELAIRRVGTGLDGWFRVSSESPLVEAPPAWKQAVSVLFALYPTVMLLSLYFNPLFGKSTPFALVMLFGNAVSVALLTWVIMPFVNRLLGWWLLPKKKSAALDIGGAIGIMLTLIAMYFLFNAIG</sequence>
<dbReference type="RefSeq" id="WP_189516444.1">
    <property type="nucleotide sequence ID" value="NZ_BMXG01000021.1"/>
</dbReference>
<feature type="transmembrane region" description="Helical" evidence="1">
    <location>
        <begin position="294"/>
        <end position="314"/>
    </location>
</feature>
<keyword evidence="3" id="KW-0503">Monooxygenase</keyword>
<keyword evidence="1" id="KW-0812">Transmembrane</keyword>
<dbReference type="Pfam" id="PF03992">
    <property type="entry name" value="ABM"/>
    <property type="match status" value="1"/>
</dbReference>
<evidence type="ECO:0000256" key="1">
    <source>
        <dbReference type="SAM" id="Phobius"/>
    </source>
</evidence>
<proteinExistence type="predicted"/>
<dbReference type="InterPro" id="IPR038762">
    <property type="entry name" value="ABM_predict"/>
</dbReference>
<keyword evidence="3" id="KW-0560">Oxidoreductase</keyword>
<feature type="domain" description="ABM" evidence="2">
    <location>
        <begin position="11"/>
        <end position="79"/>
    </location>
</feature>
<comment type="caution">
    <text evidence="3">The sequence shown here is derived from an EMBL/GenBank/DDBJ whole genome shotgun (WGS) entry which is preliminary data.</text>
</comment>
<keyword evidence="4" id="KW-1185">Reference proteome</keyword>